<gene>
    <name evidence="2" type="ORF">L9G74_21640</name>
</gene>
<feature type="non-terminal residue" evidence="2">
    <location>
        <position position="1"/>
    </location>
</feature>
<dbReference type="EMBL" id="JAKOGG010000619">
    <property type="protein sequence ID" value="MCS4559025.1"/>
    <property type="molecule type" value="Genomic_DNA"/>
</dbReference>
<organism evidence="2 3">
    <name type="scientific">Shewanella electrica</name>
    <dbReference type="NCBI Taxonomy" id="515560"/>
    <lineage>
        <taxon>Bacteria</taxon>
        <taxon>Pseudomonadati</taxon>
        <taxon>Pseudomonadota</taxon>
        <taxon>Gammaproteobacteria</taxon>
        <taxon>Alteromonadales</taxon>
        <taxon>Shewanellaceae</taxon>
        <taxon>Shewanella</taxon>
    </lineage>
</organism>
<reference evidence="2 3" key="1">
    <citation type="submission" date="2022-02" db="EMBL/GenBank/DDBJ databases">
        <authorList>
            <person name="Zhuang L."/>
        </authorList>
    </citation>
    <scope>NUCLEOTIDE SEQUENCE [LARGE SCALE GENOMIC DNA]</scope>
    <source>
        <strain evidence="2 3">C32</strain>
    </source>
</reference>
<evidence type="ECO:0000256" key="1">
    <source>
        <dbReference type="SAM" id="MobiDB-lite"/>
    </source>
</evidence>
<sequence length="69" mass="7117">RKLVAVDPMESSDHGQAGGSPPAVTDILELLGTSVQTTVVQLSFTQPAAKAVLVNQIYAPGNRQCPDAG</sequence>
<reference evidence="3" key="2">
    <citation type="submission" date="2023-07" db="EMBL/GenBank/DDBJ databases">
        <title>Shewanella mangrovi sp. nov., an acetaldehyde- degrading bacterium isolated from mangrove sediment.</title>
        <authorList>
            <person name="Liu Y."/>
        </authorList>
    </citation>
    <scope>NUCLEOTIDE SEQUENCE [LARGE SCALE GENOMIC DNA]</scope>
    <source>
        <strain evidence="3">C32</strain>
    </source>
</reference>
<accession>A0ABT2FRT3</accession>
<protein>
    <submittedName>
        <fullName evidence="2">Uncharacterized protein</fullName>
    </submittedName>
</protein>
<proteinExistence type="predicted"/>
<comment type="caution">
    <text evidence="2">The sequence shown here is derived from an EMBL/GenBank/DDBJ whole genome shotgun (WGS) entry which is preliminary data.</text>
</comment>
<keyword evidence="3" id="KW-1185">Reference proteome</keyword>
<dbReference type="Proteomes" id="UP001201549">
    <property type="component" value="Unassembled WGS sequence"/>
</dbReference>
<evidence type="ECO:0000313" key="2">
    <source>
        <dbReference type="EMBL" id="MCS4559025.1"/>
    </source>
</evidence>
<feature type="region of interest" description="Disordered" evidence="1">
    <location>
        <begin position="1"/>
        <end position="23"/>
    </location>
</feature>
<evidence type="ECO:0000313" key="3">
    <source>
        <dbReference type="Proteomes" id="UP001201549"/>
    </source>
</evidence>
<name>A0ABT2FRT3_9GAMM</name>